<dbReference type="PRINTS" id="PR00039">
    <property type="entry name" value="HTHLYSR"/>
</dbReference>
<accession>A1VNR0</accession>
<dbReference type="GO" id="GO:0000976">
    <property type="term" value="F:transcription cis-regulatory region binding"/>
    <property type="evidence" value="ECO:0007669"/>
    <property type="project" value="TreeGrafter"/>
</dbReference>
<keyword evidence="4" id="KW-0804">Transcription</keyword>
<keyword evidence="3" id="KW-0238">DNA-binding</keyword>
<dbReference type="InterPro" id="IPR000847">
    <property type="entry name" value="LysR_HTH_N"/>
</dbReference>
<evidence type="ECO:0000256" key="2">
    <source>
        <dbReference type="ARBA" id="ARBA00023015"/>
    </source>
</evidence>
<dbReference type="Pfam" id="PF00126">
    <property type="entry name" value="HTH_1"/>
    <property type="match status" value="1"/>
</dbReference>
<sequence>MVMRPYTLKQMQTFVEVARQRSVSKAAERLFVTQPAVSMQIRQLEDAFGLPLIEPLGRNIQLTHAGEAFLGHAIAALGQFKDLEALMAEHVGMKKGRIDLAVVSTAKYFVPMLLVRFRKLHPGIDIQLRIDNRENILGMMARYEADLVVMGRAPGNLDCEATPFATNPLSIVAAPDHALVRRKTLPFSALGEHGFVVREQGSGTRAAMERLFADQKTPLNVVMEMPSNETIKQAVMAGMGLSFLSRRTMRHELAHGYIALVDIEGTPLVGNWYITHLSQKKLSPAALAFKEFLVEQGGALMDSWS</sequence>
<dbReference type="GO" id="GO:0003700">
    <property type="term" value="F:DNA-binding transcription factor activity"/>
    <property type="evidence" value="ECO:0007669"/>
    <property type="project" value="InterPro"/>
</dbReference>
<dbReference type="Gene3D" id="1.10.10.10">
    <property type="entry name" value="Winged helix-like DNA-binding domain superfamily/Winged helix DNA-binding domain"/>
    <property type="match status" value="1"/>
</dbReference>
<dbReference type="PANTHER" id="PTHR30126">
    <property type="entry name" value="HTH-TYPE TRANSCRIPTIONAL REGULATOR"/>
    <property type="match status" value="1"/>
</dbReference>
<dbReference type="EMBL" id="CP000529">
    <property type="protein sequence ID" value="ABM37288.1"/>
    <property type="molecule type" value="Genomic_DNA"/>
</dbReference>
<protein>
    <submittedName>
        <fullName evidence="6">Transcriptional regulator, LysR family</fullName>
    </submittedName>
</protein>
<dbReference type="Pfam" id="PF03466">
    <property type="entry name" value="LysR_substrate"/>
    <property type="match status" value="1"/>
</dbReference>
<evidence type="ECO:0000256" key="1">
    <source>
        <dbReference type="ARBA" id="ARBA00009437"/>
    </source>
</evidence>
<keyword evidence="2" id="KW-0805">Transcription regulation</keyword>
<keyword evidence="7" id="KW-1185">Reference proteome</keyword>
<feature type="domain" description="HTH lysR-type" evidence="5">
    <location>
        <begin position="6"/>
        <end position="63"/>
    </location>
</feature>
<dbReference type="AlphaFoldDB" id="A1VNR0"/>
<dbReference type="Gene3D" id="3.40.190.290">
    <property type="match status" value="1"/>
</dbReference>
<name>A1VNR0_POLNA</name>
<proteinExistence type="inferred from homology"/>
<evidence type="ECO:0000313" key="6">
    <source>
        <dbReference type="EMBL" id="ABM37288.1"/>
    </source>
</evidence>
<reference evidence="7" key="1">
    <citation type="journal article" date="2009" name="Environ. Microbiol.">
        <title>The genome of Polaromonas naphthalenivorans strain CJ2, isolated from coal tar-contaminated sediment, reveals physiological and metabolic versatility and evolution through extensive horizontal gene transfer.</title>
        <authorList>
            <person name="Yagi J.M."/>
            <person name="Sims D."/>
            <person name="Brettin T."/>
            <person name="Bruce D."/>
            <person name="Madsen E.L."/>
        </authorList>
    </citation>
    <scope>NUCLEOTIDE SEQUENCE [LARGE SCALE GENOMIC DNA]</scope>
    <source>
        <strain evidence="7">CJ2</strain>
    </source>
</reference>
<dbReference type="CDD" id="cd08419">
    <property type="entry name" value="PBP2_CbbR_RubisCO_like"/>
    <property type="match status" value="1"/>
</dbReference>
<gene>
    <name evidence="6" type="ordered locus">Pnap_1979</name>
</gene>
<dbReference type="PANTHER" id="PTHR30126:SF5">
    <property type="entry name" value="HTH-TYPE TRANSCRIPTIONAL ACTIVATOR CMPR"/>
    <property type="match status" value="1"/>
</dbReference>
<comment type="similarity">
    <text evidence="1">Belongs to the LysR transcriptional regulatory family.</text>
</comment>
<dbReference type="SUPFAM" id="SSF46785">
    <property type="entry name" value="Winged helix' DNA-binding domain"/>
    <property type="match status" value="1"/>
</dbReference>
<dbReference type="HOGENOM" id="CLU_039613_6_1_4"/>
<dbReference type="Proteomes" id="UP000000644">
    <property type="component" value="Chromosome"/>
</dbReference>
<dbReference type="FunFam" id="1.10.10.10:FF:000001">
    <property type="entry name" value="LysR family transcriptional regulator"/>
    <property type="match status" value="1"/>
</dbReference>
<evidence type="ECO:0000256" key="3">
    <source>
        <dbReference type="ARBA" id="ARBA00023125"/>
    </source>
</evidence>
<dbReference type="STRING" id="365044.Pnap_1979"/>
<evidence type="ECO:0000313" key="7">
    <source>
        <dbReference type="Proteomes" id="UP000000644"/>
    </source>
</evidence>
<dbReference type="SUPFAM" id="SSF53850">
    <property type="entry name" value="Periplasmic binding protein-like II"/>
    <property type="match status" value="1"/>
</dbReference>
<dbReference type="KEGG" id="pna:Pnap_1979"/>
<evidence type="ECO:0000256" key="4">
    <source>
        <dbReference type="ARBA" id="ARBA00023163"/>
    </source>
</evidence>
<dbReference type="eggNOG" id="COG0226">
    <property type="taxonomic scope" value="Bacteria"/>
</dbReference>
<dbReference type="InterPro" id="IPR036388">
    <property type="entry name" value="WH-like_DNA-bd_sf"/>
</dbReference>
<dbReference type="OrthoDB" id="9785745at2"/>
<dbReference type="InterPro" id="IPR036390">
    <property type="entry name" value="WH_DNA-bd_sf"/>
</dbReference>
<dbReference type="InterPro" id="IPR005119">
    <property type="entry name" value="LysR_subst-bd"/>
</dbReference>
<dbReference type="PROSITE" id="PS50931">
    <property type="entry name" value="HTH_LYSR"/>
    <property type="match status" value="1"/>
</dbReference>
<organism evidence="6 7">
    <name type="scientific">Polaromonas naphthalenivorans (strain CJ2)</name>
    <dbReference type="NCBI Taxonomy" id="365044"/>
    <lineage>
        <taxon>Bacteria</taxon>
        <taxon>Pseudomonadati</taxon>
        <taxon>Pseudomonadota</taxon>
        <taxon>Betaproteobacteria</taxon>
        <taxon>Burkholderiales</taxon>
        <taxon>Comamonadaceae</taxon>
        <taxon>Polaromonas</taxon>
    </lineage>
</organism>
<dbReference type="eggNOG" id="COG0583">
    <property type="taxonomic scope" value="Bacteria"/>
</dbReference>
<evidence type="ECO:0000259" key="5">
    <source>
        <dbReference type="PROSITE" id="PS50931"/>
    </source>
</evidence>